<organism evidence="2 3">
    <name type="scientific">Laodelphax striatellus</name>
    <name type="common">Small brown planthopper</name>
    <name type="synonym">Delphax striatella</name>
    <dbReference type="NCBI Taxonomy" id="195883"/>
    <lineage>
        <taxon>Eukaryota</taxon>
        <taxon>Metazoa</taxon>
        <taxon>Ecdysozoa</taxon>
        <taxon>Arthropoda</taxon>
        <taxon>Hexapoda</taxon>
        <taxon>Insecta</taxon>
        <taxon>Pterygota</taxon>
        <taxon>Neoptera</taxon>
        <taxon>Paraneoptera</taxon>
        <taxon>Hemiptera</taxon>
        <taxon>Auchenorrhyncha</taxon>
        <taxon>Fulgoroidea</taxon>
        <taxon>Delphacidae</taxon>
        <taxon>Criomorphinae</taxon>
        <taxon>Laodelphax</taxon>
    </lineage>
</organism>
<proteinExistence type="predicted"/>
<dbReference type="OrthoDB" id="6782661at2759"/>
<evidence type="ECO:0000313" key="2">
    <source>
        <dbReference type="EMBL" id="RZF43668.1"/>
    </source>
</evidence>
<dbReference type="AlphaFoldDB" id="A0A482XDW6"/>
<accession>A0A482XDW6</accession>
<reference evidence="2 3" key="1">
    <citation type="journal article" date="2017" name="Gigascience">
        <title>Genome sequence of the small brown planthopper, Laodelphax striatellus.</title>
        <authorList>
            <person name="Zhu J."/>
            <person name="Jiang F."/>
            <person name="Wang X."/>
            <person name="Yang P."/>
            <person name="Bao Y."/>
            <person name="Zhao W."/>
            <person name="Wang W."/>
            <person name="Lu H."/>
            <person name="Wang Q."/>
            <person name="Cui N."/>
            <person name="Li J."/>
            <person name="Chen X."/>
            <person name="Luo L."/>
            <person name="Yu J."/>
            <person name="Kang L."/>
            <person name="Cui F."/>
        </authorList>
    </citation>
    <scope>NUCLEOTIDE SEQUENCE [LARGE SCALE GENOMIC DNA]</scope>
    <source>
        <strain evidence="2">Lst14</strain>
    </source>
</reference>
<name>A0A482XDW6_LAOST</name>
<dbReference type="EMBL" id="QKKF02012448">
    <property type="protein sequence ID" value="RZF43668.1"/>
    <property type="molecule type" value="Genomic_DNA"/>
</dbReference>
<dbReference type="InParanoid" id="A0A482XDW6"/>
<sequence>MGDESEDNKPSQVPPVPPQTYRWEEVRKQKLQGAYPWTHLFKPPFDNATWEKERRIAVVFKIDVGVELKIALPH</sequence>
<keyword evidence="3" id="KW-1185">Reference proteome</keyword>
<comment type="caution">
    <text evidence="2">The sequence shown here is derived from an EMBL/GenBank/DDBJ whole genome shotgun (WGS) entry which is preliminary data.</text>
</comment>
<evidence type="ECO:0000256" key="1">
    <source>
        <dbReference type="SAM" id="MobiDB-lite"/>
    </source>
</evidence>
<dbReference type="Proteomes" id="UP000291343">
    <property type="component" value="Unassembled WGS sequence"/>
</dbReference>
<evidence type="ECO:0000313" key="3">
    <source>
        <dbReference type="Proteomes" id="UP000291343"/>
    </source>
</evidence>
<feature type="region of interest" description="Disordered" evidence="1">
    <location>
        <begin position="1"/>
        <end position="20"/>
    </location>
</feature>
<protein>
    <submittedName>
        <fullName evidence="2">Uncharacterized protein</fullName>
    </submittedName>
</protein>
<gene>
    <name evidence="2" type="ORF">LSTR_LSTR014854</name>
</gene>